<evidence type="ECO:0000256" key="4">
    <source>
        <dbReference type="ARBA" id="ARBA00022692"/>
    </source>
</evidence>
<dbReference type="PANTHER" id="PTHR35093:SF8">
    <property type="entry name" value="OUTER MEMBRANE PROTEIN NMB0088-RELATED"/>
    <property type="match status" value="1"/>
</dbReference>
<keyword evidence="10" id="KW-1185">Reference proteome</keyword>
<evidence type="ECO:0000256" key="6">
    <source>
        <dbReference type="ARBA" id="ARBA00023136"/>
    </source>
</evidence>
<dbReference type="Gene3D" id="2.40.160.60">
    <property type="entry name" value="Outer membrane protein transport protein (OMPP1/FadL/TodX)"/>
    <property type="match status" value="1"/>
</dbReference>
<organism evidence="9 10">
    <name type="scientific">Mangrovibacterium marinum</name>
    <dbReference type="NCBI Taxonomy" id="1639118"/>
    <lineage>
        <taxon>Bacteria</taxon>
        <taxon>Pseudomonadati</taxon>
        <taxon>Bacteroidota</taxon>
        <taxon>Bacteroidia</taxon>
        <taxon>Marinilabiliales</taxon>
        <taxon>Prolixibacteraceae</taxon>
        <taxon>Mangrovibacterium</taxon>
    </lineage>
</organism>
<accession>A0A2T5C3V1</accession>
<feature type="signal peptide" evidence="8">
    <location>
        <begin position="1"/>
        <end position="19"/>
    </location>
</feature>
<protein>
    <submittedName>
        <fullName evidence="9">Outer membrane protein transport protein (OMPP1/FadL/TodX)</fullName>
    </submittedName>
</protein>
<evidence type="ECO:0000256" key="2">
    <source>
        <dbReference type="ARBA" id="ARBA00008163"/>
    </source>
</evidence>
<feature type="chain" id="PRO_5015710551" evidence="8">
    <location>
        <begin position="20"/>
        <end position="515"/>
    </location>
</feature>
<dbReference type="GO" id="GO:0009279">
    <property type="term" value="C:cell outer membrane"/>
    <property type="evidence" value="ECO:0007669"/>
    <property type="project" value="UniProtKB-SubCell"/>
</dbReference>
<gene>
    <name evidence="9" type="ORF">C8N47_105250</name>
</gene>
<reference evidence="9 10" key="1">
    <citation type="submission" date="2018-04" db="EMBL/GenBank/DDBJ databases">
        <title>Genomic Encyclopedia of Archaeal and Bacterial Type Strains, Phase II (KMG-II): from individual species to whole genera.</title>
        <authorList>
            <person name="Goeker M."/>
        </authorList>
    </citation>
    <scope>NUCLEOTIDE SEQUENCE [LARGE SCALE GENOMIC DNA]</scope>
    <source>
        <strain evidence="9 10">DSM 28823</strain>
    </source>
</reference>
<evidence type="ECO:0000256" key="3">
    <source>
        <dbReference type="ARBA" id="ARBA00022452"/>
    </source>
</evidence>
<dbReference type="GO" id="GO:0015483">
    <property type="term" value="F:long-chain fatty acid transporting porin activity"/>
    <property type="evidence" value="ECO:0007669"/>
    <property type="project" value="TreeGrafter"/>
</dbReference>
<dbReference type="AlphaFoldDB" id="A0A2T5C3V1"/>
<dbReference type="OrthoDB" id="9765571at2"/>
<evidence type="ECO:0000256" key="8">
    <source>
        <dbReference type="SAM" id="SignalP"/>
    </source>
</evidence>
<dbReference type="Proteomes" id="UP000243525">
    <property type="component" value="Unassembled WGS sequence"/>
</dbReference>
<evidence type="ECO:0000313" key="10">
    <source>
        <dbReference type="Proteomes" id="UP000243525"/>
    </source>
</evidence>
<evidence type="ECO:0000256" key="1">
    <source>
        <dbReference type="ARBA" id="ARBA00004571"/>
    </source>
</evidence>
<comment type="similarity">
    <text evidence="2">Belongs to the OmpP1/FadL family.</text>
</comment>
<keyword evidence="6" id="KW-0472">Membrane</keyword>
<dbReference type="Pfam" id="PF03349">
    <property type="entry name" value="Toluene_X"/>
    <property type="match status" value="1"/>
</dbReference>
<dbReference type="EMBL" id="QAAD01000005">
    <property type="protein sequence ID" value="PTN09409.1"/>
    <property type="molecule type" value="Genomic_DNA"/>
</dbReference>
<evidence type="ECO:0000256" key="7">
    <source>
        <dbReference type="ARBA" id="ARBA00023237"/>
    </source>
</evidence>
<dbReference type="RefSeq" id="WP_107821814.1">
    <property type="nucleotide sequence ID" value="NZ_OY782574.1"/>
</dbReference>
<dbReference type="InterPro" id="IPR005017">
    <property type="entry name" value="OMPP1/FadL/TodX"/>
</dbReference>
<name>A0A2T5C3V1_9BACT</name>
<keyword evidence="3" id="KW-1134">Transmembrane beta strand</keyword>
<evidence type="ECO:0000313" key="9">
    <source>
        <dbReference type="EMBL" id="PTN09409.1"/>
    </source>
</evidence>
<keyword evidence="5 8" id="KW-0732">Signal</keyword>
<dbReference type="PANTHER" id="PTHR35093">
    <property type="entry name" value="OUTER MEMBRANE PROTEIN NMB0088-RELATED"/>
    <property type="match status" value="1"/>
</dbReference>
<keyword evidence="7" id="KW-0998">Cell outer membrane</keyword>
<sequence length="515" mass="57540">MKKIISAFIILLASSPLFAQNMVDAIRLSDTRIQGTARATAMGNAFGALGGDFTSASINPAGLGVYRSSEFVITTQLGNTDVEANYLGTTASDSKFNLSVPNIGYVVNFPSSPNSTSSLVSFSLGLGYNRMNNFNMHKIISGAGATSSMLDQFTYNLNHPVEIMYYDAYEGLAIETGLVYDYTDEPSVYYHDMQETQSGIEGSKNFAHDQRRTFSQKGSQDEYTISFAANFNHKVYLGATVGIQDVYYKETSRFIEDIRGNESYQGSDFPYKLNSYELESYLKTTGTGINFKVGAIFKPIDELRLGVAFHTPTFYDLHDSFDTYMYSNISEDGQNVSREAGSPYYDYDYRIDSPMKGVLSAAYIIGKAGLISVDYEYVDYSSMKLRDASDGWDYSYENNDIEEAFKAVGNLRIGAEYRVNNFFSLRGGYEYLPSPYEKFAFDTNQPNGNEDTQTYALGFGIKSGGVFFDLAYKHIANTNHLELYQFPSRLDLGSSPAAKMDYQKDYVSFTLGFRF</sequence>
<comment type="caution">
    <text evidence="9">The sequence shown here is derived from an EMBL/GenBank/DDBJ whole genome shotgun (WGS) entry which is preliminary data.</text>
</comment>
<comment type="subcellular location">
    <subcellularLocation>
        <location evidence="1">Cell outer membrane</location>
        <topology evidence="1">Multi-pass membrane protein</topology>
    </subcellularLocation>
</comment>
<evidence type="ECO:0000256" key="5">
    <source>
        <dbReference type="ARBA" id="ARBA00022729"/>
    </source>
</evidence>
<keyword evidence="4" id="KW-0812">Transmembrane</keyword>
<dbReference type="SUPFAM" id="SSF56935">
    <property type="entry name" value="Porins"/>
    <property type="match status" value="1"/>
</dbReference>
<proteinExistence type="inferred from homology"/>